<organism evidence="1">
    <name type="scientific">marine sediment metagenome</name>
    <dbReference type="NCBI Taxonomy" id="412755"/>
    <lineage>
        <taxon>unclassified sequences</taxon>
        <taxon>metagenomes</taxon>
        <taxon>ecological metagenomes</taxon>
    </lineage>
</organism>
<dbReference type="AlphaFoldDB" id="A0A0F9GF49"/>
<proteinExistence type="predicted"/>
<comment type="caution">
    <text evidence="1">The sequence shown here is derived from an EMBL/GenBank/DDBJ whole genome shotgun (WGS) entry which is preliminary data.</text>
</comment>
<feature type="non-terminal residue" evidence="1">
    <location>
        <position position="65"/>
    </location>
</feature>
<accession>A0A0F9GF49</accession>
<evidence type="ECO:0000313" key="1">
    <source>
        <dbReference type="EMBL" id="KKL68075.1"/>
    </source>
</evidence>
<name>A0A0F9GF49_9ZZZZ</name>
<sequence>MSENKEEYTWDNWCLKKLKELGKLTLTEWAIAMDYKFSGSMDNIAKQNKDKLKITKTSTGRVRLY</sequence>
<dbReference type="EMBL" id="LAZR01026649">
    <property type="protein sequence ID" value="KKL68075.1"/>
    <property type="molecule type" value="Genomic_DNA"/>
</dbReference>
<protein>
    <submittedName>
        <fullName evidence="1">Uncharacterized protein</fullName>
    </submittedName>
</protein>
<reference evidence="1" key="1">
    <citation type="journal article" date="2015" name="Nature">
        <title>Complex archaea that bridge the gap between prokaryotes and eukaryotes.</title>
        <authorList>
            <person name="Spang A."/>
            <person name="Saw J.H."/>
            <person name="Jorgensen S.L."/>
            <person name="Zaremba-Niedzwiedzka K."/>
            <person name="Martijn J."/>
            <person name="Lind A.E."/>
            <person name="van Eijk R."/>
            <person name="Schleper C."/>
            <person name="Guy L."/>
            <person name="Ettema T.J."/>
        </authorList>
    </citation>
    <scope>NUCLEOTIDE SEQUENCE</scope>
</reference>
<gene>
    <name evidence="1" type="ORF">LCGC14_2128630</name>
</gene>